<accession>A0A1I3WK59</accession>
<evidence type="ECO:0000313" key="3">
    <source>
        <dbReference type="Proteomes" id="UP000199598"/>
    </source>
</evidence>
<evidence type="ECO:0000259" key="1">
    <source>
        <dbReference type="Pfam" id="PF13411"/>
    </source>
</evidence>
<protein>
    <submittedName>
        <fullName evidence="2">MerR HTH family regulatory protein</fullName>
    </submittedName>
</protein>
<feature type="domain" description="HTH merR-type" evidence="1">
    <location>
        <begin position="12"/>
        <end position="62"/>
    </location>
</feature>
<organism evidence="2 3">
    <name type="scientific">Pseudovibrio ascidiaceicola</name>
    <dbReference type="NCBI Taxonomy" id="285279"/>
    <lineage>
        <taxon>Bacteria</taxon>
        <taxon>Pseudomonadati</taxon>
        <taxon>Pseudomonadota</taxon>
        <taxon>Alphaproteobacteria</taxon>
        <taxon>Hyphomicrobiales</taxon>
        <taxon>Stappiaceae</taxon>
        <taxon>Pseudovibrio</taxon>
    </lineage>
</organism>
<comment type="caution">
    <text evidence="2">The sequence shown here is derived from an EMBL/GenBank/DDBJ whole genome shotgun (WGS) entry which is preliminary data.</text>
</comment>
<sequence>MTGKSDTYSRTYTASEVAKIVGMNIETLRVWRRRKQLVLEGERQGWTRYTFNDLMAVATYHNMVRSHCTNTIAELIAGTVSQQLANKWSGILGTESSVFCLCNNAMDEENIQIEMHLGLEELLEAITQIMRSSKRQPAYHIVDCGALFLKVLVSCTKVREESE</sequence>
<dbReference type="SUPFAM" id="SSF46955">
    <property type="entry name" value="Putative DNA-binding domain"/>
    <property type="match status" value="1"/>
</dbReference>
<reference evidence="2 3" key="1">
    <citation type="submission" date="2016-10" db="EMBL/GenBank/DDBJ databases">
        <authorList>
            <person name="Varghese N."/>
            <person name="Submissions S."/>
        </authorList>
    </citation>
    <scope>NUCLEOTIDE SEQUENCE [LARGE SCALE GENOMIC DNA]</scope>
    <source>
        <strain evidence="2 3">DSM 16392</strain>
    </source>
</reference>
<gene>
    <name evidence="2" type="ORF">SAMN04488518_10214</name>
</gene>
<name>A0A1I3WK59_9HYPH</name>
<dbReference type="InterPro" id="IPR000551">
    <property type="entry name" value="MerR-type_HTH_dom"/>
</dbReference>
<dbReference type="InterPro" id="IPR009061">
    <property type="entry name" value="DNA-bd_dom_put_sf"/>
</dbReference>
<proteinExistence type="predicted"/>
<keyword evidence="3" id="KW-1185">Reference proteome</keyword>
<dbReference type="Proteomes" id="UP000199598">
    <property type="component" value="Unassembled WGS sequence"/>
</dbReference>
<dbReference type="Gene3D" id="1.10.1660.10">
    <property type="match status" value="1"/>
</dbReference>
<dbReference type="Pfam" id="PF13411">
    <property type="entry name" value="MerR_1"/>
    <property type="match status" value="1"/>
</dbReference>
<dbReference type="EMBL" id="FOSK01000002">
    <property type="protein sequence ID" value="SFK07918.1"/>
    <property type="molecule type" value="Genomic_DNA"/>
</dbReference>
<dbReference type="RefSeq" id="WP_075700502.1">
    <property type="nucleotide sequence ID" value="NZ_FOSK01000002.1"/>
</dbReference>
<evidence type="ECO:0000313" key="2">
    <source>
        <dbReference type="EMBL" id="SFK07918.1"/>
    </source>
</evidence>